<dbReference type="SUPFAM" id="SSF50965">
    <property type="entry name" value="Galactose oxidase, central domain"/>
    <property type="match status" value="1"/>
</dbReference>
<accession>A0ABQ6PMN1</accession>
<dbReference type="InterPro" id="IPR011043">
    <property type="entry name" value="Gal_Oxase/kelch_b-propeller"/>
</dbReference>
<proteinExistence type="predicted"/>
<dbReference type="EMBL" id="BTPD01000005">
    <property type="protein sequence ID" value="GMQ29186.1"/>
    <property type="molecule type" value="Genomic_DNA"/>
</dbReference>
<sequence length="685" mass="77813">MKSRIFTFLFISLLGIACSEEEVAPRTNPRFTVALVQLVDATGAEFSASILDYGSDDILEYGFVYGNTINLTLSNSDRVSEAGKPQKEFKLKATHSMRVGETIYVSAFLRTSEGTVYSKPYSFTSQGSEGFIFERIEVPNEVYFGDTLRVFARNLSKVENKYAAKIQEVIAPIGRVEDQFFEVIIPRGLTFPSGEGLAQTLEVELSVAGKVLKVQQIFSFKAPEILLEQGASLGYTEDLVIKGKYLQDNSVQVKYKNQKGDTYLLDVKGNGDQEIKVGLNALFTELNPSLELIIRGNSYLINNLLALKETVIYPDQKTTFNGFSGSFTLKGENFNPFSIDFNSLEFSPGIFRYQVNSLKSNEMEISFEFNGENPGKRETLLYLSNGGKRSENAFSITWTAPGIPIILFEDFFYGHEGRTVSLGNKGYWISSAGIFEIDPSVSSMKLVAQLPISSRNPSRMFAIAAEGKVYFATQATEETSSEKLFYSFDPATKQVRKLPSIPSEDNSFQSIVYNQGQLYYQGDRIEINTGYDGDIQRYLFDLKTNQWKKLPSLSQHDGVFNFYTSFERNNEIYSASYVAFDQTTRYGTGIFQFNKTKWEWELIRFFENQTFGSWANQSVRIGNQVYFKSEHFWTVVNMDTWQIETPSFWNERYGYAPQYGGFQVGDKFYYFGFGGIVEFDPNYFY</sequence>
<dbReference type="Gene3D" id="2.120.10.80">
    <property type="entry name" value="Kelch-type beta propeller"/>
    <property type="match status" value="1"/>
</dbReference>
<dbReference type="InterPro" id="IPR015915">
    <property type="entry name" value="Kelch-typ_b-propeller"/>
</dbReference>
<dbReference type="Proteomes" id="UP001338309">
    <property type="component" value="Unassembled WGS sequence"/>
</dbReference>
<organism evidence="1 2">
    <name type="scientific">Algoriphagus confluentis</name>
    <dbReference type="NCBI Taxonomy" id="1697556"/>
    <lineage>
        <taxon>Bacteria</taxon>
        <taxon>Pseudomonadati</taxon>
        <taxon>Bacteroidota</taxon>
        <taxon>Cytophagia</taxon>
        <taxon>Cytophagales</taxon>
        <taxon>Cyclobacteriaceae</taxon>
        <taxon>Algoriphagus</taxon>
    </lineage>
</organism>
<keyword evidence="2" id="KW-1185">Reference proteome</keyword>
<evidence type="ECO:0000313" key="1">
    <source>
        <dbReference type="EMBL" id="GMQ29186.1"/>
    </source>
</evidence>
<evidence type="ECO:0008006" key="3">
    <source>
        <dbReference type="Google" id="ProtNLM"/>
    </source>
</evidence>
<comment type="caution">
    <text evidence="1">The sequence shown here is derived from an EMBL/GenBank/DDBJ whole genome shotgun (WGS) entry which is preliminary data.</text>
</comment>
<dbReference type="RefSeq" id="WP_338223909.1">
    <property type="nucleotide sequence ID" value="NZ_BTPD01000005.1"/>
</dbReference>
<reference evidence="1 2" key="1">
    <citation type="submission" date="2023-08" db="EMBL/GenBank/DDBJ databases">
        <title>Draft genome sequence of Algoriphagus confluentis.</title>
        <authorList>
            <person name="Takatani N."/>
            <person name="Hosokawa M."/>
            <person name="Sawabe T."/>
        </authorList>
    </citation>
    <scope>NUCLEOTIDE SEQUENCE [LARGE SCALE GENOMIC DNA]</scope>
    <source>
        <strain evidence="1 2">NBRC 111222</strain>
    </source>
</reference>
<protein>
    <recommendedName>
        <fullName evidence="3">IPT/TIG domain-containing protein</fullName>
    </recommendedName>
</protein>
<gene>
    <name evidence="1" type="ORF">Aconfl_18290</name>
</gene>
<dbReference type="PROSITE" id="PS51257">
    <property type="entry name" value="PROKAR_LIPOPROTEIN"/>
    <property type="match status" value="1"/>
</dbReference>
<evidence type="ECO:0000313" key="2">
    <source>
        <dbReference type="Proteomes" id="UP001338309"/>
    </source>
</evidence>
<name>A0ABQ6PMN1_9BACT</name>